<dbReference type="PANTHER" id="PTHR34387">
    <property type="entry name" value="SLR1258 PROTEIN"/>
    <property type="match status" value="1"/>
</dbReference>
<dbReference type="Proteomes" id="UP000325289">
    <property type="component" value="Unassembled WGS sequence"/>
</dbReference>
<dbReference type="InterPro" id="IPR007497">
    <property type="entry name" value="SIMPL/DUF541"/>
</dbReference>
<protein>
    <recommendedName>
        <fullName evidence="4">26 kDa periplasmic immunogenic protein</fullName>
    </recommendedName>
</protein>
<evidence type="ECO:0000313" key="2">
    <source>
        <dbReference type="EMBL" id="SFD44837.1"/>
    </source>
</evidence>
<dbReference type="InterPro" id="IPR052022">
    <property type="entry name" value="26kDa_periplasmic_antigen"/>
</dbReference>
<feature type="signal peptide" evidence="1">
    <location>
        <begin position="1"/>
        <end position="20"/>
    </location>
</feature>
<dbReference type="PANTHER" id="PTHR34387:SF1">
    <property type="entry name" value="PERIPLASMIC IMMUNOGENIC PROTEIN"/>
    <property type="match status" value="1"/>
</dbReference>
<dbReference type="GO" id="GO:0006974">
    <property type="term" value="P:DNA damage response"/>
    <property type="evidence" value="ECO:0007669"/>
    <property type="project" value="TreeGrafter"/>
</dbReference>
<organism evidence="2 3">
    <name type="scientific">Roseivivax sediminis</name>
    <dbReference type="NCBI Taxonomy" id="936889"/>
    <lineage>
        <taxon>Bacteria</taxon>
        <taxon>Pseudomonadati</taxon>
        <taxon>Pseudomonadota</taxon>
        <taxon>Alphaproteobacteria</taxon>
        <taxon>Rhodobacterales</taxon>
        <taxon>Roseobacteraceae</taxon>
        <taxon>Roseivivax</taxon>
    </lineage>
</organism>
<keyword evidence="1" id="KW-0732">Signal</keyword>
<dbReference type="Gene3D" id="3.30.110.170">
    <property type="entry name" value="Protein of unknown function (DUF541), domain 1"/>
    <property type="match status" value="1"/>
</dbReference>
<accession>A0A1I1SEE3</accession>
<sequence>MRGYAIVIATLAALSGPALAHDGRSHDGRLTVTGEGQAAAEPDMALVTVGVSEQADTAVAAMDAASAVADRMLSRLESLEVQPRDVQTTSLSLNPVYVDSREPGQRPRIDGYEASNNVTVRVRALDSLGDVLGALLEDGANTLGGLSFDVADPDPLLEAARRDAVQDARAKAELYAEAAGVTLGEIVTIDESGSGGGQPMPMAEMRAASVPIAAGETGYSATVRIVYDLER</sequence>
<reference evidence="2 3" key="1">
    <citation type="submission" date="2016-10" db="EMBL/GenBank/DDBJ databases">
        <authorList>
            <person name="Varghese N."/>
            <person name="Submissions S."/>
        </authorList>
    </citation>
    <scope>NUCLEOTIDE SEQUENCE [LARGE SCALE GENOMIC DNA]</scope>
    <source>
        <strain evidence="3">YIM D21,KCTC 23444,ACCC 10710</strain>
    </source>
</reference>
<evidence type="ECO:0000256" key="1">
    <source>
        <dbReference type="SAM" id="SignalP"/>
    </source>
</evidence>
<dbReference type="Pfam" id="PF04402">
    <property type="entry name" value="SIMPL"/>
    <property type="match status" value="1"/>
</dbReference>
<evidence type="ECO:0000313" key="3">
    <source>
        <dbReference type="Proteomes" id="UP000325289"/>
    </source>
</evidence>
<feature type="chain" id="PRO_5009301797" description="26 kDa periplasmic immunogenic protein" evidence="1">
    <location>
        <begin position="21"/>
        <end position="231"/>
    </location>
</feature>
<keyword evidence="3" id="KW-1185">Reference proteome</keyword>
<dbReference type="RefSeq" id="WP_149753943.1">
    <property type="nucleotide sequence ID" value="NZ_FOMS01000001.1"/>
</dbReference>
<name>A0A1I1SEE3_9RHOB</name>
<dbReference type="AlphaFoldDB" id="A0A1I1SEE3"/>
<gene>
    <name evidence="2" type="ORF">SAMN04515678_101126</name>
</gene>
<evidence type="ECO:0008006" key="4">
    <source>
        <dbReference type="Google" id="ProtNLM"/>
    </source>
</evidence>
<dbReference type="EMBL" id="FOMS01000001">
    <property type="protein sequence ID" value="SFD44837.1"/>
    <property type="molecule type" value="Genomic_DNA"/>
</dbReference>
<dbReference type="Gene3D" id="3.30.70.2970">
    <property type="entry name" value="Protein of unknown function (DUF541), domain 2"/>
    <property type="match status" value="1"/>
</dbReference>
<proteinExistence type="predicted"/>
<dbReference type="OrthoDB" id="9813144at2"/>